<dbReference type="Proteomes" id="UP001595712">
    <property type="component" value="Unassembled WGS sequence"/>
</dbReference>
<keyword evidence="2" id="KW-1133">Transmembrane helix</keyword>
<evidence type="ECO:0008006" key="5">
    <source>
        <dbReference type="Google" id="ProtNLM"/>
    </source>
</evidence>
<feature type="compositionally biased region" description="Polar residues" evidence="1">
    <location>
        <begin position="1"/>
        <end position="12"/>
    </location>
</feature>
<dbReference type="RefSeq" id="WP_387980881.1">
    <property type="nucleotide sequence ID" value="NZ_JBHRWO010000022.1"/>
</dbReference>
<evidence type="ECO:0000313" key="3">
    <source>
        <dbReference type="EMBL" id="MFC3495922.1"/>
    </source>
</evidence>
<protein>
    <recommendedName>
        <fullName evidence="5">DUF3352 domain-containing protein</fullName>
    </recommendedName>
</protein>
<reference evidence="4" key="1">
    <citation type="journal article" date="2019" name="Int. J. Syst. Evol. Microbiol.">
        <title>The Global Catalogue of Microorganisms (GCM) 10K type strain sequencing project: providing services to taxonomists for standard genome sequencing and annotation.</title>
        <authorList>
            <consortium name="The Broad Institute Genomics Platform"/>
            <consortium name="The Broad Institute Genome Sequencing Center for Infectious Disease"/>
            <person name="Wu L."/>
            <person name="Ma J."/>
        </authorList>
    </citation>
    <scope>NUCLEOTIDE SEQUENCE [LARGE SCALE GENOMIC DNA]</scope>
    <source>
        <strain evidence="4">CGMCC 4.7396</strain>
    </source>
</reference>
<gene>
    <name evidence="3" type="ORF">ACFO8M_25865</name>
</gene>
<organism evidence="3 4">
    <name type="scientific">Glycomyces rhizosphaerae</name>
    <dbReference type="NCBI Taxonomy" id="2054422"/>
    <lineage>
        <taxon>Bacteria</taxon>
        <taxon>Bacillati</taxon>
        <taxon>Actinomycetota</taxon>
        <taxon>Actinomycetes</taxon>
        <taxon>Glycomycetales</taxon>
        <taxon>Glycomycetaceae</taxon>
        <taxon>Glycomyces</taxon>
    </lineage>
</organism>
<evidence type="ECO:0000256" key="2">
    <source>
        <dbReference type="SAM" id="Phobius"/>
    </source>
</evidence>
<feature type="transmembrane region" description="Helical" evidence="2">
    <location>
        <begin position="72"/>
        <end position="96"/>
    </location>
</feature>
<name>A0ABV7Q7X5_9ACTN</name>
<keyword evidence="4" id="KW-1185">Reference proteome</keyword>
<comment type="caution">
    <text evidence="3">The sequence shown here is derived from an EMBL/GenBank/DDBJ whole genome shotgun (WGS) entry which is preliminary data.</text>
</comment>
<feature type="region of interest" description="Disordered" evidence="1">
    <location>
        <begin position="1"/>
        <end position="66"/>
    </location>
</feature>
<feature type="compositionally biased region" description="Low complexity" evidence="1">
    <location>
        <begin position="13"/>
        <end position="40"/>
    </location>
</feature>
<keyword evidence="2" id="KW-0472">Membrane</keyword>
<dbReference type="EMBL" id="JBHRWO010000022">
    <property type="protein sequence ID" value="MFC3495922.1"/>
    <property type="molecule type" value="Genomic_DNA"/>
</dbReference>
<keyword evidence="2" id="KW-0812">Transmembrane</keyword>
<evidence type="ECO:0000256" key="1">
    <source>
        <dbReference type="SAM" id="MobiDB-lite"/>
    </source>
</evidence>
<sequence length="598" mass="63249">MSSDSPQPYSGNAYQPPGAYGPPQGAYQPQPYVEQGVPQQPGGGQPPYVPPGAYTPVPVPPSGAGRGRGPKIAVAAILSVVLLAAIGAVVLFKFVLKGGPDPAESFPASASMYMEINLDPSFDQTPKLLEHLSKFEDLDYADTDDMTADLLEESGLEGVDAEDDVASWLGNRHGMAMWSHDDQQYAVISLASTDANAAEDGLAQLRAAAGIGADQLAYAVEDDHVLLVAGESGAAEALAAAESEAGSEPLAASDAYDEARSWLDGDQLVTYWVDMDAIVDLAELTGGTDTAMLSELYSGQMIAGLSAFDDGFELNYRLFGDQDDPWTGSSDLVSAMADMPAGDLAMAAYIPEDIGDLVADWLGIAEEYFYGGGSATSTEPAMPLGEPLTDAEYAEYLELEDQYLAGTLDAAGEERYFELESRYWMYGTEDEPVDYGQDGDIVYGPDFEEIESTVNQFTDLLAGANLSGAMTFSADDEFSEESVYLAVELADDRAAELQELLETTAGEELPEGYEVTDNGISFTGSEVAAESLADDARFQSFADVAPSETALALWVDLEAAAAAYPDDFEGAEPLSAVAWAHGSDGGDGTGVIRLYLKD</sequence>
<proteinExistence type="predicted"/>
<accession>A0ABV7Q7X5</accession>
<evidence type="ECO:0000313" key="4">
    <source>
        <dbReference type="Proteomes" id="UP001595712"/>
    </source>
</evidence>